<dbReference type="InterPro" id="IPR005467">
    <property type="entry name" value="His_kinase_dom"/>
</dbReference>
<protein>
    <recommendedName>
        <fullName evidence="2">histidine kinase</fullName>
        <ecNumber evidence="2">2.7.13.3</ecNumber>
    </recommendedName>
</protein>
<dbReference type="Gene3D" id="3.40.50.2300">
    <property type="match status" value="1"/>
</dbReference>
<feature type="region of interest" description="Disordered" evidence="8">
    <location>
        <begin position="1"/>
        <end position="35"/>
    </location>
</feature>
<feature type="compositionally biased region" description="Acidic residues" evidence="8">
    <location>
        <begin position="141"/>
        <end position="152"/>
    </location>
</feature>
<feature type="compositionally biased region" description="Low complexity" evidence="8">
    <location>
        <begin position="367"/>
        <end position="384"/>
    </location>
</feature>
<dbReference type="PROSITE" id="PS50894">
    <property type="entry name" value="HPT"/>
    <property type="match status" value="1"/>
</dbReference>
<dbReference type="InterPro" id="IPR036641">
    <property type="entry name" value="HPT_dom_sf"/>
</dbReference>
<dbReference type="EMBL" id="CP036264">
    <property type="protein sequence ID" value="QEF96339.1"/>
    <property type="molecule type" value="Genomic_DNA"/>
</dbReference>
<sequence length="1007" mass="108294">MSTEETSSGAFTDHVFSQETGSGDAPKPDNSGRMADFSTAVDLLHELTHAGLEDIDVCLQDTVEKLGQLADNVEHSLSGFNDDDPDVLELVDFVVQSSHSVRSVALGDQSGDLDREQLELLKEAVELRLESCDTSGGFEGSDFEDGDFEDGEDARSESGGDWDGGDADPTPEPDVVAPTQAEIAELLRSLSAQTSGIVPDDAAAETAAANDLDVPAPSAESLPDRSPNTDLNDDADPTDAIKVGGSAIAMPAVDEIEIDDELREAFMDDATRGLESMEQALLDLESDPSDEGPIKTISRELHTIKGASASIGMSNLADYIHEVEELIRQTQDAGRPVTPELLLPHVDLIRARVDGDDAEETTTQPLAAASAPPSNAASAHSAPAPHSPAPNSPAPGSSAASAQPAPTARAAKKTTLSDSHGDDETVRVKASQLNRLMDMLSELVMLRNQRDTEISELKGIHDELIHSVTRIRMLSHEGEALLAGDCLANPVLAEDGVSFSHLNEVANDVLESAQRLRDCYRPVADGNQAVSQFIRNFRLELVQLRRMPVSGLFRRLHRAISDAARTEQKQVRVELVGENTGIERSLQERIFEPLLHIVRNSVSHGIETSQERVSAGKTPQGVVRLHAHSGPDLLVIEVSDDGRGLDFDAIRRRGIERGLIDGDKSVSHAELSRLIFNPGFSTREAANQLSGRGVGMDVVASTLERMRGWVEVDSQHGTGSTIRLSLPLPSMIQHAMVFRSAGQLFALPAQSVRRTGEFDPEYSPIDLNEILSLSGNDRLAQGDHSRRAIIELASGAASVEGETGGDFALLVDRVLGPEEVVVRPMPPMLKSHPLCIGATLSGMGEVVLLLDPRGLAEASKGGRQVVLPVPSEKRPADKDLPKILVVDDSKSARLRVTRALAKYPVNVIQVDDGQAAIEMLSKDNFVTVFSDIDMPRMSGLELLQTIKGDPKLASTPVIVISSRSLETAGKQARQFGAMEYIQKPLTPERFDDVVASLDWATPSPDHH</sequence>
<feature type="modified residue" description="4-aspartylphosphate" evidence="7">
    <location>
        <position position="931"/>
    </location>
</feature>
<feature type="region of interest" description="Disordered" evidence="8">
    <location>
        <begin position="214"/>
        <end position="238"/>
    </location>
</feature>
<dbReference type="InterPro" id="IPR004105">
    <property type="entry name" value="CheA-like_dim"/>
</dbReference>
<feature type="domain" description="Histidine kinase" evidence="9">
    <location>
        <begin position="473"/>
        <end position="730"/>
    </location>
</feature>
<keyword evidence="13" id="KW-1185">Reference proteome</keyword>
<dbReference type="SUPFAM" id="SSF50341">
    <property type="entry name" value="CheW-like"/>
    <property type="match status" value="1"/>
</dbReference>
<dbReference type="InterPro" id="IPR011006">
    <property type="entry name" value="CheY-like_superfamily"/>
</dbReference>
<dbReference type="SUPFAM" id="SSF47226">
    <property type="entry name" value="Histidine-containing phosphotransfer domain, HPT domain"/>
    <property type="match status" value="1"/>
</dbReference>
<evidence type="ECO:0000256" key="1">
    <source>
        <dbReference type="ARBA" id="ARBA00000085"/>
    </source>
</evidence>
<dbReference type="InterPro" id="IPR001789">
    <property type="entry name" value="Sig_transdc_resp-reg_receiver"/>
</dbReference>
<dbReference type="RefSeq" id="WP_147866168.1">
    <property type="nucleotide sequence ID" value="NZ_CP036264.1"/>
</dbReference>
<keyword evidence="3 7" id="KW-0597">Phosphoprotein</keyword>
<dbReference type="SMART" id="SM01231">
    <property type="entry name" value="H-kinase_dim"/>
    <property type="match status" value="1"/>
</dbReference>
<dbReference type="Gene3D" id="1.20.120.160">
    <property type="entry name" value="HPT domain"/>
    <property type="match status" value="1"/>
</dbReference>
<dbReference type="InterPro" id="IPR051315">
    <property type="entry name" value="Bact_Chemotaxis_CheA"/>
</dbReference>
<feature type="domain" description="HPt" evidence="11">
    <location>
        <begin position="255"/>
        <end position="366"/>
    </location>
</feature>
<dbReference type="PANTHER" id="PTHR43395">
    <property type="entry name" value="SENSOR HISTIDINE KINASE CHEA"/>
    <property type="match status" value="1"/>
</dbReference>
<dbReference type="GO" id="GO:0000155">
    <property type="term" value="F:phosphorelay sensor kinase activity"/>
    <property type="evidence" value="ECO:0007669"/>
    <property type="project" value="InterPro"/>
</dbReference>
<dbReference type="Proteomes" id="UP000321353">
    <property type="component" value="Chromosome"/>
</dbReference>
<organism evidence="12 13">
    <name type="scientific">Stieleria maiorica</name>
    <dbReference type="NCBI Taxonomy" id="2795974"/>
    <lineage>
        <taxon>Bacteria</taxon>
        <taxon>Pseudomonadati</taxon>
        <taxon>Planctomycetota</taxon>
        <taxon>Planctomycetia</taxon>
        <taxon>Pirellulales</taxon>
        <taxon>Pirellulaceae</taxon>
        <taxon>Stieleria</taxon>
    </lineage>
</organism>
<keyword evidence="5" id="KW-0418">Kinase</keyword>
<dbReference type="PROSITE" id="PS50110">
    <property type="entry name" value="RESPONSE_REGULATORY"/>
    <property type="match status" value="1"/>
</dbReference>
<dbReference type="GO" id="GO:0005737">
    <property type="term" value="C:cytoplasm"/>
    <property type="evidence" value="ECO:0007669"/>
    <property type="project" value="InterPro"/>
</dbReference>
<dbReference type="CDD" id="cd00088">
    <property type="entry name" value="HPT"/>
    <property type="match status" value="1"/>
</dbReference>
<accession>A0A5B9M691</accession>
<gene>
    <name evidence="12" type="primary">cheA_1</name>
    <name evidence="12" type="ORF">Mal15_03660</name>
</gene>
<feature type="region of interest" description="Disordered" evidence="8">
    <location>
        <begin position="357"/>
        <end position="426"/>
    </location>
</feature>
<evidence type="ECO:0000313" key="13">
    <source>
        <dbReference type="Proteomes" id="UP000321353"/>
    </source>
</evidence>
<dbReference type="SMART" id="SM00073">
    <property type="entry name" value="HPT"/>
    <property type="match status" value="1"/>
</dbReference>
<evidence type="ECO:0000256" key="3">
    <source>
        <dbReference type="ARBA" id="ARBA00022553"/>
    </source>
</evidence>
<dbReference type="PANTHER" id="PTHR43395:SF8">
    <property type="entry name" value="HISTIDINE KINASE"/>
    <property type="match status" value="1"/>
</dbReference>
<dbReference type="InterPro" id="IPR008207">
    <property type="entry name" value="Sig_transdc_His_kin_Hpt_dom"/>
</dbReference>
<evidence type="ECO:0000256" key="5">
    <source>
        <dbReference type="ARBA" id="ARBA00022777"/>
    </source>
</evidence>
<dbReference type="SMART" id="SM00448">
    <property type="entry name" value="REC"/>
    <property type="match status" value="1"/>
</dbReference>
<dbReference type="PROSITE" id="PS50109">
    <property type="entry name" value="HIS_KIN"/>
    <property type="match status" value="1"/>
</dbReference>
<evidence type="ECO:0000256" key="6">
    <source>
        <dbReference type="PROSITE-ProRule" id="PRU00110"/>
    </source>
</evidence>
<dbReference type="Pfam" id="PF00072">
    <property type="entry name" value="Response_reg"/>
    <property type="match status" value="1"/>
</dbReference>
<feature type="modified residue" description="Phosphohistidine" evidence="6">
    <location>
        <position position="302"/>
    </location>
</feature>
<dbReference type="FunFam" id="3.30.565.10:FF:000016">
    <property type="entry name" value="Chemotaxis protein CheA, putative"/>
    <property type="match status" value="1"/>
</dbReference>
<proteinExistence type="predicted"/>
<evidence type="ECO:0000259" key="10">
    <source>
        <dbReference type="PROSITE" id="PS50110"/>
    </source>
</evidence>
<feature type="compositionally biased region" description="Polar residues" evidence="8">
    <location>
        <begin position="1"/>
        <end position="21"/>
    </location>
</feature>
<feature type="domain" description="Response regulatory" evidence="10">
    <location>
        <begin position="882"/>
        <end position="998"/>
    </location>
</feature>
<dbReference type="SUPFAM" id="SSF52172">
    <property type="entry name" value="CheY-like"/>
    <property type="match status" value="1"/>
</dbReference>
<dbReference type="SMART" id="SM00260">
    <property type="entry name" value="CheW"/>
    <property type="match status" value="1"/>
</dbReference>
<dbReference type="KEGG" id="smam:Mal15_03660"/>
<dbReference type="SUPFAM" id="SSF55874">
    <property type="entry name" value="ATPase domain of HSP90 chaperone/DNA topoisomerase II/histidine kinase"/>
    <property type="match status" value="1"/>
</dbReference>
<dbReference type="InterPro" id="IPR002545">
    <property type="entry name" value="CheW-lke_dom"/>
</dbReference>
<keyword evidence="4 12" id="KW-0808">Transferase</keyword>
<evidence type="ECO:0000256" key="2">
    <source>
        <dbReference type="ARBA" id="ARBA00012438"/>
    </source>
</evidence>
<comment type="catalytic activity">
    <reaction evidence="1">
        <text>ATP + protein L-histidine = ADP + protein N-phospho-L-histidine.</text>
        <dbReference type="EC" id="2.7.13.3"/>
    </reaction>
</comment>
<name>A0A5B9M691_9BACT</name>
<evidence type="ECO:0000259" key="9">
    <source>
        <dbReference type="PROSITE" id="PS50109"/>
    </source>
</evidence>
<dbReference type="GO" id="GO:0006935">
    <property type="term" value="P:chemotaxis"/>
    <property type="evidence" value="ECO:0007669"/>
    <property type="project" value="InterPro"/>
</dbReference>
<evidence type="ECO:0000256" key="8">
    <source>
        <dbReference type="SAM" id="MobiDB-lite"/>
    </source>
</evidence>
<dbReference type="PRINTS" id="PR00344">
    <property type="entry name" value="BCTRLSENSOR"/>
</dbReference>
<dbReference type="EC" id="2.7.13.3" evidence="2"/>
<evidence type="ECO:0000256" key="7">
    <source>
        <dbReference type="PROSITE-ProRule" id="PRU00169"/>
    </source>
</evidence>
<dbReference type="Pfam" id="PF01627">
    <property type="entry name" value="Hpt"/>
    <property type="match status" value="1"/>
</dbReference>
<dbReference type="Gene3D" id="2.30.30.40">
    <property type="entry name" value="SH3 Domains"/>
    <property type="match status" value="1"/>
</dbReference>
<reference evidence="12 13" key="1">
    <citation type="submission" date="2019-02" db="EMBL/GenBank/DDBJ databases">
        <title>Planctomycetal bacteria perform biofilm scaping via a novel small molecule.</title>
        <authorList>
            <person name="Jeske O."/>
            <person name="Boedeker C."/>
            <person name="Wiegand S."/>
            <person name="Breitling P."/>
            <person name="Kallscheuer N."/>
            <person name="Jogler M."/>
            <person name="Rohde M."/>
            <person name="Petersen J."/>
            <person name="Medema M.H."/>
            <person name="Surup F."/>
            <person name="Jogler C."/>
        </authorList>
    </citation>
    <scope>NUCLEOTIDE SEQUENCE [LARGE SCALE GENOMIC DNA]</scope>
    <source>
        <strain evidence="12 13">Mal15</strain>
    </source>
</reference>
<dbReference type="Pfam" id="PF02518">
    <property type="entry name" value="HATPase_c"/>
    <property type="match status" value="1"/>
</dbReference>
<dbReference type="InterPro" id="IPR036890">
    <property type="entry name" value="HATPase_C_sf"/>
</dbReference>
<feature type="compositionally biased region" description="Low complexity" evidence="8">
    <location>
        <begin position="394"/>
        <end position="409"/>
    </location>
</feature>
<dbReference type="InterPro" id="IPR004358">
    <property type="entry name" value="Sig_transdc_His_kin-like_C"/>
</dbReference>
<evidence type="ECO:0000313" key="12">
    <source>
        <dbReference type="EMBL" id="QEF96339.1"/>
    </source>
</evidence>
<dbReference type="AlphaFoldDB" id="A0A5B9M691"/>
<dbReference type="SMART" id="SM00387">
    <property type="entry name" value="HATPase_c"/>
    <property type="match status" value="1"/>
</dbReference>
<feature type="region of interest" description="Disordered" evidence="8">
    <location>
        <begin position="133"/>
        <end position="175"/>
    </location>
</feature>
<dbReference type="Gene3D" id="3.30.565.10">
    <property type="entry name" value="Histidine kinase-like ATPase, C-terminal domain"/>
    <property type="match status" value="1"/>
</dbReference>
<dbReference type="InterPro" id="IPR036061">
    <property type="entry name" value="CheW-like_dom_sf"/>
</dbReference>
<dbReference type="InterPro" id="IPR003594">
    <property type="entry name" value="HATPase_dom"/>
</dbReference>
<evidence type="ECO:0000259" key="11">
    <source>
        <dbReference type="PROSITE" id="PS50894"/>
    </source>
</evidence>
<dbReference type="Pfam" id="PF01584">
    <property type="entry name" value="CheW"/>
    <property type="match status" value="1"/>
</dbReference>
<evidence type="ECO:0000256" key="4">
    <source>
        <dbReference type="ARBA" id="ARBA00022679"/>
    </source>
</evidence>